<dbReference type="GO" id="GO:0020037">
    <property type="term" value="F:heme binding"/>
    <property type="evidence" value="ECO:0007669"/>
    <property type="project" value="InterPro"/>
</dbReference>
<keyword evidence="6 8" id="KW-0408">Iron</keyword>
<keyword evidence="7 8" id="KW-0503">Monooxygenase</keyword>
<evidence type="ECO:0000256" key="5">
    <source>
        <dbReference type="ARBA" id="ARBA00023002"/>
    </source>
</evidence>
<dbReference type="InterPro" id="IPR036396">
    <property type="entry name" value="Cyt_P450_sf"/>
</dbReference>
<keyword evidence="4 8" id="KW-0479">Metal-binding</keyword>
<dbReference type="InterPro" id="IPR047146">
    <property type="entry name" value="Cyt_P450_E_CYP52_fungi"/>
</dbReference>
<evidence type="ECO:0000256" key="1">
    <source>
        <dbReference type="ARBA" id="ARBA00001971"/>
    </source>
</evidence>
<keyword evidence="9" id="KW-0472">Membrane</keyword>
<dbReference type="PROSITE" id="PS00086">
    <property type="entry name" value="CYTOCHROME_P450"/>
    <property type="match status" value="1"/>
</dbReference>
<dbReference type="InterPro" id="IPR001128">
    <property type="entry name" value="Cyt_P450"/>
</dbReference>
<evidence type="ECO:0000256" key="8">
    <source>
        <dbReference type="RuleBase" id="RU000461"/>
    </source>
</evidence>
<dbReference type="SUPFAM" id="SSF48264">
    <property type="entry name" value="Cytochrome P450"/>
    <property type="match status" value="1"/>
</dbReference>
<protein>
    <recommendedName>
        <fullName evidence="12">Cytochrome P450</fullName>
    </recommendedName>
</protein>
<dbReference type="EMBL" id="LJZO01000005">
    <property type="protein sequence ID" value="ROW02304.1"/>
    <property type="molecule type" value="Genomic_DNA"/>
</dbReference>
<feature type="transmembrane region" description="Helical" evidence="9">
    <location>
        <begin position="6"/>
        <end position="26"/>
    </location>
</feature>
<dbReference type="STRING" id="252740.A0A423WFV0"/>
<comment type="similarity">
    <text evidence="2 8">Belongs to the cytochrome P450 family.</text>
</comment>
<dbReference type="PRINTS" id="PR00385">
    <property type="entry name" value="P450"/>
</dbReference>
<dbReference type="InterPro" id="IPR017972">
    <property type="entry name" value="Cyt_P450_CS"/>
</dbReference>
<evidence type="ECO:0000256" key="3">
    <source>
        <dbReference type="ARBA" id="ARBA00022617"/>
    </source>
</evidence>
<evidence type="ECO:0000313" key="10">
    <source>
        <dbReference type="EMBL" id="ROW02304.1"/>
    </source>
</evidence>
<evidence type="ECO:0000256" key="7">
    <source>
        <dbReference type="ARBA" id="ARBA00023033"/>
    </source>
</evidence>
<keyword evidence="11" id="KW-1185">Reference proteome</keyword>
<dbReference type="GO" id="GO:0016712">
    <property type="term" value="F:oxidoreductase activity, acting on paired donors, with incorporation or reduction of molecular oxygen, reduced flavin or flavoprotein as one donor, and incorporation of one atom of oxygen"/>
    <property type="evidence" value="ECO:0007669"/>
    <property type="project" value="InterPro"/>
</dbReference>
<evidence type="ECO:0000256" key="6">
    <source>
        <dbReference type="ARBA" id="ARBA00023004"/>
    </source>
</evidence>
<dbReference type="GO" id="GO:0005506">
    <property type="term" value="F:iron ion binding"/>
    <property type="evidence" value="ECO:0007669"/>
    <property type="project" value="InterPro"/>
</dbReference>
<sequence>MAHFSVALALIASVSYIFYYYLKVLVQARRRAAKARQLGCKEPPSERARLPWGIDFVQAAIRADKQKLFPDHLLRRAEIMGASTWRYSVFGQTDVSTCDPQNIQAILATHFGTFDLGPRRASTFWPMLGNGIFTQYGSAWRHSRDLIRPQFTRAQVSDLDHEEQHVQNMMSALQVKFQPDGWTSMVDLQTLFFRLTLDSATQFLLGESADSQLQYIPGYSKKRNSAEELHNIDFATAFDLGQAGIATRARLGAMYWIYNPKPFREATKAVNQFMDYYVQRALNKDVREKSSEQGSQQKYVFLDALAEQTQDPIELRSQLTHILLAGRDTTASMLGWLFFCLARDPARYKKLRDIIVEDFGTFHNPKEITFAKLKSCQYLQHCNNETLRLYPAVPINSREASQDCVLPTGGGPDRKSPVFVPRGSSVDYSVHVMQRSRFFWGPDADQFVPERWQNRKVGWEFLPFNGGPRICLGQQFALTQASYVTVRMLQRFDAIENMETDPVVKHNVTLTNCSANGVKVKLRVASE</sequence>
<dbReference type="Proteomes" id="UP000284375">
    <property type="component" value="Unassembled WGS sequence"/>
</dbReference>
<keyword evidence="9" id="KW-1133">Transmembrane helix</keyword>
<keyword evidence="5 8" id="KW-0560">Oxidoreductase</keyword>
<gene>
    <name evidence="10" type="ORF">VSDG_02357</name>
</gene>
<reference evidence="10 11" key="1">
    <citation type="submission" date="2015-09" db="EMBL/GenBank/DDBJ databases">
        <title>Host preference determinants of Valsa canker pathogens revealed by comparative genomics.</title>
        <authorList>
            <person name="Yin Z."/>
            <person name="Huang L."/>
        </authorList>
    </citation>
    <scope>NUCLEOTIDE SEQUENCE [LARGE SCALE GENOMIC DNA]</scope>
    <source>
        <strain evidence="10 11">YSFL</strain>
    </source>
</reference>
<comment type="caution">
    <text evidence="10">The sequence shown here is derived from an EMBL/GenBank/DDBJ whole genome shotgun (WGS) entry which is preliminary data.</text>
</comment>
<evidence type="ECO:0000256" key="4">
    <source>
        <dbReference type="ARBA" id="ARBA00022723"/>
    </source>
</evidence>
<dbReference type="CDD" id="cd11063">
    <property type="entry name" value="CYP52"/>
    <property type="match status" value="1"/>
</dbReference>
<dbReference type="PANTHER" id="PTHR24287">
    <property type="entry name" value="P450, PUTATIVE (EUROFUNG)-RELATED"/>
    <property type="match status" value="1"/>
</dbReference>
<dbReference type="Gene3D" id="1.10.630.10">
    <property type="entry name" value="Cytochrome P450"/>
    <property type="match status" value="1"/>
</dbReference>
<accession>A0A423WFV0</accession>
<dbReference type="PANTHER" id="PTHR24287:SF1">
    <property type="entry name" value="P450, PUTATIVE (EUROFUNG)-RELATED"/>
    <property type="match status" value="1"/>
</dbReference>
<dbReference type="OrthoDB" id="1470350at2759"/>
<keyword evidence="3 8" id="KW-0349">Heme</keyword>
<dbReference type="InterPro" id="IPR002974">
    <property type="entry name" value="Cyt_P450_E_CYP52_ascomycetes"/>
</dbReference>
<dbReference type="PRINTS" id="PR01239">
    <property type="entry name" value="EP450IICYP52"/>
</dbReference>
<evidence type="ECO:0000313" key="11">
    <source>
        <dbReference type="Proteomes" id="UP000284375"/>
    </source>
</evidence>
<evidence type="ECO:0000256" key="2">
    <source>
        <dbReference type="ARBA" id="ARBA00010617"/>
    </source>
</evidence>
<keyword evidence="9" id="KW-0812">Transmembrane</keyword>
<organism evidence="10 11">
    <name type="scientific">Cytospora chrysosperma</name>
    <name type="common">Cytospora canker fungus</name>
    <name type="synonym">Sphaeria chrysosperma</name>
    <dbReference type="NCBI Taxonomy" id="252740"/>
    <lineage>
        <taxon>Eukaryota</taxon>
        <taxon>Fungi</taxon>
        <taxon>Dikarya</taxon>
        <taxon>Ascomycota</taxon>
        <taxon>Pezizomycotina</taxon>
        <taxon>Sordariomycetes</taxon>
        <taxon>Sordariomycetidae</taxon>
        <taxon>Diaporthales</taxon>
        <taxon>Cytosporaceae</taxon>
        <taxon>Cytospora</taxon>
    </lineage>
</organism>
<name>A0A423WFV0_CYTCH</name>
<comment type="cofactor">
    <cofactor evidence="1">
        <name>heme</name>
        <dbReference type="ChEBI" id="CHEBI:30413"/>
    </cofactor>
</comment>
<evidence type="ECO:0008006" key="12">
    <source>
        <dbReference type="Google" id="ProtNLM"/>
    </source>
</evidence>
<dbReference type="AlphaFoldDB" id="A0A423WFV0"/>
<dbReference type="Pfam" id="PF00067">
    <property type="entry name" value="p450"/>
    <property type="match status" value="1"/>
</dbReference>
<proteinExistence type="inferred from homology"/>
<evidence type="ECO:0000256" key="9">
    <source>
        <dbReference type="SAM" id="Phobius"/>
    </source>
</evidence>